<dbReference type="InterPro" id="IPR004960">
    <property type="entry name" value="LipA_acyltrans"/>
</dbReference>
<comment type="subcellular location">
    <subcellularLocation>
        <location evidence="1">Cell inner membrane</location>
    </subcellularLocation>
</comment>
<dbReference type="EMBL" id="CAFBMX010000001">
    <property type="protein sequence ID" value="CAB4914948.1"/>
    <property type="molecule type" value="Genomic_DNA"/>
</dbReference>
<dbReference type="GO" id="GO:0005886">
    <property type="term" value="C:plasma membrane"/>
    <property type="evidence" value="ECO:0007669"/>
    <property type="project" value="UniProtKB-SubCell"/>
</dbReference>
<dbReference type="CDD" id="cd07984">
    <property type="entry name" value="LPLAT_LABLAT-like"/>
    <property type="match status" value="1"/>
</dbReference>
<organism evidence="7">
    <name type="scientific">freshwater metagenome</name>
    <dbReference type="NCBI Taxonomy" id="449393"/>
    <lineage>
        <taxon>unclassified sequences</taxon>
        <taxon>metagenomes</taxon>
        <taxon>ecological metagenomes</taxon>
    </lineage>
</organism>
<evidence type="ECO:0000256" key="6">
    <source>
        <dbReference type="ARBA" id="ARBA00023315"/>
    </source>
</evidence>
<keyword evidence="5" id="KW-0472">Membrane</keyword>
<name>A0A6J7H788_9ZZZZ</name>
<dbReference type="GO" id="GO:1901137">
    <property type="term" value="P:carbohydrate derivative biosynthetic process"/>
    <property type="evidence" value="ECO:0007669"/>
    <property type="project" value="UniProtKB-ARBA"/>
</dbReference>
<proteinExistence type="predicted"/>
<keyword evidence="2" id="KW-1003">Cell membrane</keyword>
<dbReference type="PANTHER" id="PTHR30606:SF10">
    <property type="entry name" value="PHOSPHATIDYLINOSITOL MANNOSIDE ACYLTRANSFERASE"/>
    <property type="match status" value="1"/>
</dbReference>
<dbReference type="GO" id="GO:0008610">
    <property type="term" value="P:lipid biosynthetic process"/>
    <property type="evidence" value="ECO:0007669"/>
    <property type="project" value="UniProtKB-ARBA"/>
</dbReference>
<dbReference type="PANTHER" id="PTHR30606">
    <property type="entry name" value="LIPID A BIOSYNTHESIS LAUROYL ACYLTRANSFERASE"/>
    <property type="match status" value="1"/>
</dbReference>
<dbReference type="GO" id="GO:0016746">
    <property type="term" value="F:acyltransferase activity"/>
    <property type="evidence" value="ECO:0007669"/>
    <property type="project" value="UniProtKB-KW"/>
</dbReference>
<dbReference type="AlphaFoldDB" id="A0A6J7H788"/>
<evidence type="ECO:0000313" key="7">
    <source>
        <dbReference type="EMBL" id="CAB4914948.1"/>
    </source>
</evidence>
<evidence type="ECO:0000256" key="2">
    <source>
        <dbReference type="ARBA" id="ARBA00022475"/>
    </source>
</evidence>
<sequence length="315" mass="34097">MGDAQPVSKPGAPWAHELPRTKGELLSRLQAVPLLHRLVPRRVAVALALLRGTIEWWLLPRRRRWALAGARDVAPDGSSVRDVRRLSRAQLRERCVQTELSWRPWDAARMPIEGLDRLLATRAQGGVLVALLHVGPMYSLFHALAAQGVRASIVTAARPGEERFTGSAGHWMRTQLELLEAAGHRLVPRGDAYAQVAELLREGEVCCLAWDVPGPQAVELLGRPAAVRTGIARLALETGAPILPAFTVRDGLRQHAVIEAPVAGVIAGGEAELTVELAARMNAILAAHRAQIQIRRQLSIFSAAAAPPPLTGSTR</sequence>
<evidence type="ECO:0000256" key="5">
    <source>
        <dbReference type="ARBA" id="ARBA00023136"/>
    </source>
</evidence>
<evidence type="ECO:0000256" key="1">
    <source>
        <dbReference type="ARBA" id="ARBA00004533"/>
    </source>
</evidence>
<dbReference type="Pfam" id="PF03279">
    <property type="entry name" value="Lip_A_acyltrans"/>
    <property type="match status" value="1"/>
</dbReference>
<evidence type="ECO:0000256" key="3">
    <source>
        <dbReference type="ARBA" id="ARBA00022519"/>
    </source>
</evidence>
<reference evidence="7" key="1">
    <citation type="submission" date="2020-05" db="EMBL/GenBank/DDBJ databases">
        <authorList>
            <person name="Chiriac C."/>
            <person name="Salcher M."/>
            <person name="Ghai R."/>
            <person name="Kavagutti S V."/>
        </authorList>
    </citation>
    <scope>NUCLEOTIDE SEQUENCE</scope>
</reference>
<protein>
    <submittedName>
        <fullName evidence="7">Unannotated protein</fullName>
    </submittedName>
</protein>
<keyword evidence="3" id="KW-0997">Cell inner membrane</keyword>
<keyword evidence="4" id="KW-0808">Transferase</keyword>
<gene>
    <name evidence="7" type="ORF">UFOPK3674_00169</name>
</gene>
<evidence type="ECO:0000256" key="4">
    <source>
        <dbReference type="ARBA" id="ARBA00022679"/>
    </source>
</evidence>
<accession>A0A6J7H788</accession>
<keyword evidence="6" id="KW-0012">Acyltransferase</keyword>